<gene>
    <name evidence="2" type="ORF">SCABRO_03568</name>
</gene>
<dbReference type="AlphaFoldDB" id="A0A0B0EJ18"/>
<protein>
    <submittedName>
        <fullName evidence="2">Uncharacterized protein</fullName>
    </submittedName>
</protein>
<name>A0A0B0EJ18_9BACT</name>
<evidence type="ECO:0000313" key="2">
    <source>
        <dbReference type="EMBL" id="KHE90690.1"/>
    </source>
</evidence>
<dbReference type="Proteomes" id="UP000030652">
    <property type="component" value="Unassembled WGS sequence"/>
</dbReference>
<feature type="coiled-coil region" evidence="1">
    <location>
        <begin position="18"/>
        <end position="45"/>
    </location>
</feature>
<reference evidence="2 3" key="1">
    <citation type="submission" date="2014-10" db="EMBL/GenBank/DDBJ databases">
        <title>Draft genome of anammox bacterium scalindua brodae, obtained using differential coverage binning of sequence data from two enrichment reactors.</title>
        <authorList>
            <person name="Speth D.R."/>
            <person name="Russ L."/>
            <person name="Kartal B."/>
            <person name="Op den Camp H.J."/>
            <person name="Dutilh B.E."/>
            <person name="Jetten M.S."/>
        </authorList>
    </citation>
    <scope>NUCLEOTIDE SEQUENCE [LARGE SCALE GENOMIC DNA]</scope>
    <source>
        <strain evidence="2">RU1</strain>
    </source>
</reference>
<comment type="caution">
    <text evidence="2">The sequence shown here is derived from an EMBL/GenBank/DDBJ whole genome shotgun (WGS) entry which is preliminary data.</text>
</comment>
<accession>A0A0B0EJ18</accession>
<organism evidence="2 3">
    <name type="scientific">Candidatus Scalindua brodae</name>
    <dbReference type="NCBI Taxonomy" id="237368"/>
    <lineage>
        <taxon>Bacteria</taxon>
        <taxon>Pseudomonadati</taxon>
        <taxon>Planctomycetota</taxon>
        <taxon>Candidatus Brocadiia</taxon>
        <taxon>Candidatus Brocadiales</taxon>
        <taxon>Candidatus Scalinduaceae</taxon>
        <taxon>Candidatus Scalindua</taxon>
    </lineage>
</organism>
<evidence type="ECO:0000256" key="1">
    <source>
        <dbReference type="SAM" id="Coils"/>
    </source>
</evidence>
<keyword evidence="1" id="KW-0175">Coiled coil</keyword>
<evidence type="ECO:0000313" key="3">
    <source>
        <dbReference type="Proteomes" id="UP000030652"/>
    </source>
</evidence>
<dbReference type="EMBL" id="JRYO01000246">
    <property type="protein sequence ID" value="KHE90690.1"/>
    <property type="molecule type" value="Genomic_DNA"/>
</dbReference>
<proteinExistence type="predicted"/>
<sequence length="73" mass="8804">MSTEDLLLARNIENREERLRIQDRVVQALKEVERLKTDFQKIDDELELMLNYTITMFSYLCMCNKPKDFCIKT</sequence>